<keyword evidence="3" id="KW-1185">Reference proteome</keyword>
<dbReference type="Proteomes" id="UP000054564">
    <property type="component" value="Unassembled WGS sequence"/>
</dbReference>
<dbReference type="AlphaFoldDB" id="A0A0L0V2Y5"/>
<feature type="compositionally biased region" description="Low complexity" evidence="1">
    <location>
        <begin position="13"/>
        <end position="25"/>
    </location>
</feature>
<protein>
    <submittedName>
        <fullName evidence="2">Uncharacterized protein</fullName>
    </submittedName>
</protein>
<evidence type="ECO:0000313" key="3">
    <source>
        <dbReference type="Proteomes" id="UP000054564"/>
    </source>
</evidence>
<comment type="caution">
    <text evidence="2">The sequence shown here is derived from an EMBL/GenBank/DDBJ whole genome shotgun (WGS) entry which is preliminary data.</text>
</comment>
<reference evidence="3" key="1">
    <citation type="submission" date="2014-03" db="EMBL/GenBank/DDBJ databases">
        <title>The Genome Sequence of Puccinia striiformis f. sp. tritici PST-78.</title>
        <authorList>
            <consortium name="The Broad Institute Genome Sequencing Platform"/>
            <person name="Cuomo C."/>
            <person name="Hulbert S."/>
            <person name="Chen X."/>
            <person name="Walker B."/>
            <person name="Young S.K."/>
            <person name="Zeng Q."/>
            <person name="Gargeya S."/>
            <person name="Fitzgerald M."/>
            <person name="Haas B."/>
            <person name="Abouelleil A."/>
            <person name="Alvarado L."/>
            <person name="Arachchi H.M."/>
            <person name="Berlin A.M."/>
            <person name="Chapman S.B."/>
            <person name="Goldberg J."/>
            <person name="Griggs A."/>
            <person name="Gujja S."/>
            <person name="Hansen M."/>
            <person name="Howarth C."/>
            <person name="Imamovic A."/>
            <person name="Larimer J."/>
            <person name="McCowan C."/>
            <person name="Montmayeur A."/>
            <person name="Murphy C."/>
            <person name="Neiman D."/>
            <person name="Pearson M."/>
            <person name="Priest M."/>
            <person name="Roberts A."/>
            <person name="Saif S."/>
            <person name="Shea T."/>
            <person name="Sisk P."/>
            <person name="Sykes S."/>
            <person name="Wortman J."/>
            <person name="Nusbaum C."/>
            <person name="Birren B."/>
        </authorList>
    </citation>
    <scope>NUCLEOTIDE SEQUENCE [LARGE SCALE GENOMIC DNA]</scope>
    <source>
        <strain evidence="3">race PST-78</strain>
    </source>
</reference>
<evidence type="ECO:0000313" key="2">
    <source>
        <dbReference type="EMBL" id="KNE93670.1"/>
    </source>
</evidence>
<sequence>MTTGTNFDSTHNSSATASASGPTSSYQDATGKKLVFPITDSKGNVILQSASDMEMPTKKHHNSSSGMFGSSSKLPGNSTDSKGDNLAKKGAKPNSCNILASLPKSIIVSLSLGVLVTILA</sequence>
<dbReference type="OrthoDB" id="2507674at2759"/>
<proteinExistence type="predicted"/>
<feature type="compositionally biased region" description="Polar residues" evidence="1">
    <location>
        <begin position="1"/>
        <end position="12"/>
    </location>
</feature>
<feature type="region of interest" description="Disordered" evidence="1">
    <location>
        <begin position="1"/>
        <end position="28"/>
    </location>
</feature>
<gene>
    <name evidence="2" type="ORF">PSTG_12953</name>
</gene>
<evidence type="ECO:0000256" key="1">
    <source>
        <dbReference type="SAM" id="MobiDB-lite"/>
    </source>
</evidence>
<accession>A0A0L0V2Y5</accession>
<feature type="region of interest" description="Disordered" evidence="1">
    <location>
        <begin position="51"/>
        <end position="90"/>
    </location>
</feature>
<feature type="compositionally biased region" description="Low complexity" evidence="1">
    <location>
        <begin position="63"/>
        <end position="72"/>
    </location>
</feature>
<organism evidence="2 3">
    <name type="scientific">Puccinia striiformis f. sp. tritici PST-78</name>
    <dbReference type="NCBI Taxonomy" id="1165861"/>
    <lineage>
        <taxon>Eukaryota</taxon>
        <taxon>Fungi</taxon>
        <taxon>Dikarya</taxon>
        <taxon>Basidiomycota</taxon>
        <taxon>Pucciniomycotina</taxon>
        <taxon>Pucciniomycetes</taxon>
        <taxon>Pucciniales</taxon>
        <taxon>Pucciniaceae</taxon>
        <taxon>Puccinia</taxon>
    </lineage>
</organism>
<dbReference type="EMBL" id="AJIL01000132">
    <property type="protein sequence ID" value="KNE93670.1"/>
    <property type="molecule type" value="Genomic_DNA"/>
</dbReference>
<name>A0A0L0V2Y5_9BASI</name>